<name>A0A9X1FN72_9FLAO</name>
<dbReference type="EMBL" id="JAHWDP010000002">
    <property type="protein sequence ID" value="MBW2937675.1"/>
    <property type="molecule type" value="Genomic_DNA"/>
</dbReference>
<protein>
    <submittedName>
        <fullName evidence="1">N-formylglutamate amidohydrolase</fullName>
    </submittedName>
</protein>
<dbReference type="Pfam" id="PF05013">
    <property type="entry name" value="FGase"/>
    <property type="match status" value="1"/>
</dbReference>
<comment type="caution">
    <text evidence="1">The sequence shown here is derived from an EMBL/GenBank/DDBJ whole genome shotgun (WGS) entry which is preliminary data.</text>
</comment>
<evidence type="ECO:0000313" key="2">
    <source>
        <dbReference type="Proteomes" id="UP001138686"/>
    </source>
</evidence>
<gene>
    <name evidence="1" type="ORF">KXJ69_06125</name>
</gene>
<evidence type="ECO:0000313" key="1">
    <source>
        <dbReference type="EMBL" id="MBW2937675.1"/>
    </source>
</evidence>
<keyword evidence="2" id="KW-1185">Reference proteome</keyword>
<accession>A0A9X1FN72</accession>
<reference evidence="1" key="1">
    <citation type="submission" date="2021-07" db="EMBL/GenBank/DDBJ databases">
        <title>Aureisphaera sp. CAU 1614 isolated from sea sediment.</title>
        <authorList>
            <person name="Kim W."/>
        </authorList>
    </citation>
    <scope>NUCLEOTIDE SEQUENCE</scope>
    <source>
        <strain evidence="1">CAU 1614</strain>
    </source>
</reference>
<dbReference type="Proteomes" id="UP001138686">
    <property type="component" value="Unassembled WGS sequence"/>
</dbReference>
<proteinExistence type="predicted"/>
<dbReference type="RefSeq" id="WP_219052092.1">
    <property type="nucleotide sequence ID" value="NZ_JAHWDP010000002.1"/>
</dbReference>
<dbReference type="AlphaFoldDB" id="A0A9X1FN72"/>
<sequence length="229" mass="26962">MKLVISCEHGGNDIPKDFQKYFLNQQDILQSHRGYDPGTLDLYENLVPVADFSECNTVSRLLIECNRSLHHPKLFSEISKKLTDSEKEYLIENVYLPYRKSTEFQIRNYIATGEQVLHVSLHSFTPCLNKVERNNDIGLLYDSRKLLEKAFCEFWKNHFEEENPLLKVRYNYPYLGNADGFTTYLRKQFPKNYIGIELEVNQKWVKNNAFDESIKTSLINSINRLYSKN</sequence>
<organism evidence="1 2">
    <name type="scientific">Halomarinibacterium sedimenti</name>
    <dbReference type="NCBI Taxonomy" id="2857106"/>
    <lineage>
        <taxon>Bacteria</taxon>
        <taxon>Pseudomonadati</taxon>
        <taxon>Bacteroidota</taxon>
        <taxon>Flavobacteriia</taxon>
        <taxon>Flavobacteriales</taxon>
        <taxon>Flavobacteriaceae</taxon>
        <taxon>Halomarinibacterium</taxon>
    </lineage>
</organism>
<dbReference type="InterPro" id="IPR007709">
    <property type="entry name" value="N-FG_amidohydro"/>
</dbReference>